<evidence type="ECO:0000256" key="3">
    <source>
        <dbReference type="ARBA" id="ARBA00022989"/>
    </source>
</evidence>
<dbReference type="Pfam" id="PF03798">
    <property type="entry name" value="TRAM_LAG1_CLN8"/>
    <property type="match status" value="1"/>
</dbReference>
<feature type="domain" description="TLC" evidence="6">
    <location>
        <begin position="169"/>
        <end position="334"/>
    </location>
</feature>
<dbReference type="InterPro" id="IPR006634">
    <property type="entry name" value="TLC-dom"/>
</dbReference>
<feature type="transmembrane region" description="Helical" evidence="5">
    <location>
        <begin position="309"/>
        <end position="331"/>
    </location>
</feature>
<evidence type="ECO:0000256" key="5">
    <source>
        <dbReference type="SAM" id="Phobius"/>
    </source>
</evidence>
<gene>
    <name evidence="7" type="ORF">ALAG00032_LOCUS15190</name>
</gene>
<keyword evidence="2 5" id="KW-0812">Transmembrane</keyword>
<evidence type="ECO:0000256" key="4">
    <source>
        <dbReference type="ARBA" id="ARBA00023136"/>
    </source>
</evidence>
<organism evidence="7">
    <name type="scientific">Aureoumbra lagunensis</name>
    <dbReference type="NCBI Taxonomy" id="44058"/>
    <lineage>
        <taxon>Eukaryota</taxon>
        <taxon>Sar</taxon>
        <taxon>Stramenopiles</taxon>
        <taxon>Ochrophyta</taxon>
        <taxon>Pelagophyceae</taxon>
        <taxon>Pelagomonadales</taxon>
        <taxon>Aureoumbra</taxon>
    </lineage>
</organism>
<evidence type="ECO:0000256" key="1">
    <source>
        <dbReference type="ARBA" id="ARBA00004141"/>
    </source>
</evidence>
<feature type="transmembrane region" description="Helical" evidence="5">
    <location>
        <begin position="269"/>
        <end position="289"/>
    </location>
</feature>
<evidence type="ECO:0000313" key="7">
    <source>
        <dbReference type="EMBL" id="CAE0374387.1"/>
    </source>
</evidence>
<feature type="transmembrane region" description="Helical" evidence="5">
    <location>
        <begin position="228"/>
        <end position="248"/>
    </location>
</feature>
<proteinExistence type="predicted"/>
<accession>A0A7S3K6D2</accession>
<name>A0A7S3K6D2_9STRA</name>
<protein>
    <recommendedName>
        <fullName evidence="6">TLC domain-containing protein</fullName>
    </recommendedName>
</protein>
<dbReference type="GO" id="GO:0016020">
    <property type="term" value="C:membrane"/>
    <property type="evidence" value="ECO:0007669"/>
    <property type="project" value="UniProtKB-SubCell"/>
</dbReference>
<keyword evidence="4 5" id="KW-0472">Membrane</keyword>
<reference evidence="7" key="1">
    <citation type="submission" date="2021-01" db="EMBL/GenBank/DDBJ databases">
        <authorList>
            <person name="Corre E."/>
            <person name="Pelletier E."/>
            <person name="Niang G."/>
            <person name="Scheremetjew M."/>
            <person name="Finn R."/>
            <person name="Kale V."/>
            <person name="Holt S."/>
            <person name="Cochrane G."/>
            <person name="Meng A."/>
            <person name="Brown T."/>
            <person name="Cohen L."/>
        </authorList>
    </citation>
    <scope>NUCLEOTIDE SEQUENCE</scope>
    <source>
        <strain evidence="7">CCMP1510</strain>
    </source>
</reference>
<dbReference type="AlphaFoldDB" id="A0A7S3K6D2"/>
<feature type="transmembrane region" description="Helical" evidence="5">
    <location>
        <begin position="204"/>
        <end position="222"/>
    </location>
</feature>
<evidence type="ECO:0000256" key="2">
    <source>
        <dbReference type="ARBA" id="ARBA00022692"/>
    </source>
</evidence>
<evidence type="ECO:0000259" key="6">
    <source>
        <dbReference type="Pfam" id="PF03798"/>
    </source>
</evidence>
<dbReference type="EMBL" id="HBIJ01023102">
    <property type="protein sequence ID" value="CAE0374387.1"/>
    <property type="molecule type" value="Transcribed_RNA"/>
</dbReference>
<keyword evidence="3 5" id="KW-1133">Transmembrane helix</keyword>
<feature type="transmembrane region" description="Helical" evidence="5">
    <location>
        <begin position="78"/>
        <end position="98"/>
    </location>
</feature>
<comment type="subcellular location">
    <subcellularLocation>
        <location evidence="1">Membrane</location>
        <topology evidence="1">Multi-pass membrane protein</topology>
    </subcellularLocation>
</comment>
<sequence length="351" mass="40082">MAVLSILSGLLGVGILGLTIYSEDLVVQYEIFPREFADTNRGVFSEAYAKATHPRLRDEYGFYLAPIVSISWYIAYEVIRISLVHLGTFFLLSGLRFMNRILQEPSSRSILARGVMNVCFLGSFGYHGICMWKDMIQTDRIPASIQELAQDLDSNNSNASNLLYIPPTPHDRLYQYIPNFQRLSAVMAAFQIKNIIDTIYYKDGFIFFIHHLIVVFVAAWALHPFAHFHGTFFFGVSETSTTLLALLANFSAKYGVPALEYEYPISRKFFGFLFALSFIIVRSILWPFFTYFFIKDCLAVLDAKTEHDTIVVTSFIVMLLTLSVMQVLWLFQIISTIYKELFASSPKEKAI</sequence>